<feature type="compositionally biased region" description="Basic and acidic residues" evidence="1">
    <location>
        <begin position="1"/>
        <end position="11"/>
    </location>
</feature>
<reference evidence="2 3" key="1">
    <citation type="submission" date="2020-09" db="EMBL/GenBank/DDBJ databases">
        <title>De no assembly of potato wild relative species, Solanum commersonii.</title>
        <authorList>
            <person name="Cho K."/>
        </authorList>
    </citation>
    <scope>NUCLEOTIDE SEQUENCE [LARGE SCALE GENOMIC DNA]</scope>
    <source>
        <strain evidence="2">LZ3.2</strain>
        <tissue evidence="2">Leaf</tissue>
    </source>
</reference>
<dbReference type="AlphaFoldDB" id="A0A9J5XY52"/>
<organism evidence="2 3">
    <name type="scientific">Solanum commersonii</name>
    <name type="common">Commerson's wild potato</name>
    <name type="synonym">Commerson's nightshade</name>
    <dbReference type="NCBI Taxonomy" id="4109"/>
    <lineage>
        <taxon>Eukaryota</taxon>
        <taxon>Viridiplantae</taxon>
        <taxon>Streptophyta</taxon>
        <taxon>Embryophyta</taxon>
        <taxon>Tracheophyta</taxon>
        <taxon>Spermatophyta</taxon>
        <taxon>Magnoliopsida</taxon>
        <taxon>eudicotyledons</taxon>
        <taxon>Gunneridae</taxon>
        <taxon>Pentapetalae</taxon>
        <taxon>asterids</taxon>
        <taxon>lamiids</taxon>
        <taxon>Solanales</taxon>
        <taxon>Solanaceae</taxon>
        <taxon>Solanoideae</taxon>
        <taxon>Solaneae</taxon>
        <taxon>Solanum</taxon>
    </lineage>
</organism>
<gene>
    <name evidence="2" type="ORF">H5410_043188</name>
</gene>
<proteinExistence type="predicted"/>
<protein>
    <submittedName>
        <fullName evidence="2">Uncharacterized protein</fullName>
    </submittedName>
</protein>
<evidence type="ECO:0000313" key="2">
    <source>
        <dbReference type="EMBL" id="KAG5592674.1"/>
    </source>
</evidence>
<evidence type="ECO:0000313" key="3">
    <source>
        <dbReference type="Proteomes" id="UP000824120"/>
    </source>
</evidence>
<evidence type="ECO:0000256" key="1">
    <source>
        <dbReference type="SAM" id="MobiDB-lite"/>
    </source>
</evidence>
<accession>A0A9J5XY52</accession>
<sequence length="60" mass="6987">MINNYLKEKSDTSINSETSDDVTIEDIQEAQSYESNKLISEDTLQKANDFLRELKKKDKM</sequence>
<comment type="caution">
    <text evidence="2">The sequence shown here is derived from an EMBL/GenBank/DDBJ whole genome shotgun (WGS) entry which is preliminary data.</text>
</comment>
<dbReference type="Proteomes" id="UP000824120">
    <property type="component" value="Chromosome 8"/>
</dbReference>
<dbReference type="EMBL" id="JACXVP010000008">
    <property type="protein sequence ID" value="KAG5592674.1"/>
    <property type="molecule type" value="Genomic_DNA"/>
</dbReference>
<keyword evidence="3" id="KW-1185">Reference proteome</keyword>
<feature type="region of interest" description="Disordered" evidence="1">
    <location>
        <begin position="1"/>
        <end position="23"/>
    </location>
</feature>
<name>A0A9J5XY52_SOLCO</name>